<dbReference type="InterPro" id="IPR029046">
    <property type="entry name" value="LolA/LolB/LppX"/>
</dbReference>
<dbReference type="EMBL" id="CP051774">
    <property type="protein sequence ID" value="QJE94690.1"/>
    <property type="molecule type" value="Genomic_DNA"/>
</dbReference>
<keyword evidence="2" id="KW-0449">Lipoprotein</keyword>
<dbReference type="RefSeq" id="WP_169452911.1">
    <property type="nucleotide sequence ID" value="NZ_CP051774.1"/>
</dbReference>
<dbReference type="SUPFAM" id="SSF89392">
    <property type="entry name" value="Prokaryotic lipoproteins and lipoprotein localization factors"/>
    <property type="match status" value="1"/>
</dbReference>
<accession>A0A858REF2</accession>
<keyword evidence="1" id="KW-0732">Signal</keyword>
<dbReference type="PANTHER" id="PTHR35869">
    <property type="entry name" value="OUTER-MEMBRANE LIPOPROTEIN CARRIER PROTEIN"/>
    <property type="match status" value="1"/>
</dbReference>
<gene>
    <name evidence="2" type="ORF">HHL09_02475</name>
</gene>
<dbReference type="Proteomes" id="UP000501812">
    <property type="component" value="Chromosome"/>
</dbReference>
<protein>
    <submittedName>
        <fullName evidence="2">Outer membrane lipoprotein carrier protein LolA</fullName>
    </submittedName>
</protein>
<keyword evidence="3" id="KW-1185">Reference proteome</keyword>
<dbReference type="Pfam" id="PF03548">
    <property type="entry name" value="LolA"/>
    <property type="match status" value="1"/>
</dbReference>
<organism evidence="2 3">
    <name type="scientific">Luteolibacter luteus</name>
    <dbReference type="NCBI Taxonomy" id="2728835"/>
    <lineage>
        <taxon>Bacteria</taxon>
        <taxon>Pseudomonadati</taxon>
        <taxon>Verrucomicrobiota</taxon>
        <taxon>Verrucomicrobiia</taxon>
        <taxon>Verrucomicrobiales</taxon>
        <taxon>Verrucomicrobiaceae</taxon>
        <taxon>Luteolibacter</taxon>
    </lineage>
</organism>
<evidence type="ECO:0000313" key="2">
    <source>
        <dbReference type="EMBL" id="QJE94690.1"/>
    </source>
</evidence>
<reference evidence="2 3" key="1">
    <citation type="submission" date="2020-04" db="EMBL/GenBank/DDBJ databases">
        <title>Luteolibacter sp. G-1-1-1 isolated from soil.</title>
        <authorList>
            <person name="Dahal R.H."/>
        </authorList>
    </citation>
    <scope>NUCLEOTIDE SEQUENCE [LARGE SCALE GENOMIC DNA]</scope>
    <source>
        <strain evidence="2 3">G-1-1-1</strain>
    </source>
</reference>
<dbReference type="AlphaFoldDB" id="A0A858REF2"/>
<proteinExistence type="predicted"/>
<dbReference type="KEGG" id="luo:HHL09_02475"/>
<name>A0A858REF2_9BACT</name>
<sequence length="209" mass="24030">MRPLLVLLSLISLAHAELDSKPLETWINKQKDLQSLDARFVQERKLPSLKKPVATPGRMRMQRPGKLCWELGEPVKTMAVSDGQTMTLLDVSKKRGKRIDAESTEARQFTLLSDNAFRDLAGFQQTFELIESRVTDGSYQLTVKPKDKTLRRQVPWMYLEIDTKDYQLRSLELELEDKSRIRTVFSNAKINAKIDPAIFTPDTSGYRML</sequence>
<evidence type="ECO:0000313" key="3">
    <source>
        <dbReference type="Proteomes" id="UP000501812"/>
    </source>
</evidence>
<dbReference type="PANTHER" id="PTHR35869:SF1">
    <property type="entry name" value="OUTER-MEMBRANE LIPOPROTEIN CARRIER PROTEIN"/>
    <property type="match status" value="1"/>
</dbReference>
<evidence type="ECO:0000256" key="1">
    <source>
        <dbReference type="ARBA" id="ARBA00022729"/>
    </source>
</evidence>
<dbReference type="CDD" id="cd16325">
    <property type="entry name" value="LolA"/>
    <property type="match status" value="1"/>
</dbReference>
<dbReference type="InterPro" id="IPR004564">
    <property type="entry name" value="OM_lipoprot_carrier_LolA-like"/>
</dbReference>
<dbReference type="Gene3D" id="2.50.20.10">
    <property type="entry name" value="Lipoprotein localisation LolA/LolB/LppX"/>
    <property type="match status" value="1"/>
</dbReference>